<evidence type="ECO:0000313" key="1">
    <source>
        <dbReference type="EMBL" id="OLP07107.1"/>
    </source>
</evidence>
<reference evidence="1 2" key="1">
    <citation type="submission" date="2017-01" db="EMBL/GenBank/DDBJ databases">
        <title>Genome sequence of Rhodoferax antarcticus ANT.BR, a psychrophilic purple nonsulfur bacterium from an Antarctic microbial mat.</title>
        <authorList>
            <person name="Baker J."/>
            <person name="Riester C."/>
            <person name="Skinner B."/>
            <person name="Newell A."/>
            <person name="Swingley W."/>
            <person name="Madigan M."/>
            <person name="Jung D."/>
            <person name="Asao M."/>
            <person name="Chen M."/>
            <person name="Loughlin P."/>
            <person name="Pan H."/>
            <person name="Lin S."/>
            <person name="Li N."/>
            <person name="Shaw J."/>
            <person name="Prado M."/>
            <person name="Sherman C."/>
            <person name="Li X."/>
            <person name="Tang J."/>
            <person name="Blankenship R."/>
            <person name="Zhao T."/>
            <person name="Touchman J."/>
            <person name="Sattley M."/>
        </authorList>
    </citation>
    <scope>NUCLEOTIDE SEQUENCE [LARGE SCALE GENOMIC DNA]</scope>
    <source>
        <strain evidence="1 2">ANT.BR</strain>
    </source>
</reference>
<accession>A0A1Q8YGK9</accession>
<protein>
    <submittedName>
        <fullName evidence="1">Uncharacterized protein</fullName>
    </submittedName>
</protein>
<comment type="caution">
    <text evidence="1">The sequence shown here is derived from an EMBL/GenBank/DDBJ whole genome shotgun (WGS) entry which is preliminary data.</text>
</comment>
<gene>
    <name evidence="1" type="ORF">BLL52_1858</name>
</gene>
<proteinExistence type="predicted"/>
<dbReference type="Proteomes" id="UP000185911">
    <property type="component" value="Unassembled WGS sequence"/>
</dbReference>
<sequence length="38" mass="4197">MAMGLYGKHMGYSVSERVVSTSMLIYSHDDCSTVTPKN</sequence>
<evidence type="ECO:0000313" key="2">
    <source>
        <dbReference type="Proteomes" id="UP000185911"/>
    </source>
</evidence>
<name>A0A1Q8YGK9_9BURK</name>
<organism evidence="1 2">
    <name type="scientific">Rhodoferax antarcticus ANT.BR</name>
    <dbReference type="NCBI Taxonomy" id="1111071"/>
    <lineage>
        <taxon>Bacteria</taxon>
        <taxon>Pseudomonadati</taxon>
        <taxon>Pseudomonadota</taxon>
        <taxon>Betaproteobacteria</taxon>
        <taxon>Burkholderiales</taxon>
        <taxon>Comamonadaceae</taxon>
        <taxon>Rhodoferax</taxon>
    </lineage>
</organism>
<dbReference type="EMBL" id="MSYM01000011">
    <property type="protein sequence ID" value="OLP07107.1"/>
    <property type="molecule type" value="Genomic_DNA"/>
</dbReference>
<dbReference type="AlphaFoldDB" id="A0A1Q8YGK9"/>
<keyword evidence="2" id="KW-1185">Reference proteome</keyword>